<gene>
    <name evidence="2" type="ORF">LP030nr2_012</name>
</gene>
<evidence type="ECO:0000256" key="1">
    <source>
        <dbReference type="SAM" id="MobiDB-lite"/>
    </source>
</evidence>
<dbReference type="GeneID" id="16187240"/>
<organism evidence="2 3">
    <name type="scientific">Listeria phage LP-030-2</name>
    <dbReference type="NCBI Taxonomy" id="1173743"/>
    <lineage>
        <taxon>Viruses</taxon>
        <taxon>Duplodnaviria</taxon>
        <taxon>Heunggongvirae</taxon>
        <taxon>Uroviricota</taxon>
        <taxon>Caudoviricetes</taxon>
        <taxon>Psavirus</taxon>
        <taxon>Psavirus LP302</taxon>
    </lineage>
</organism>
<evidence type="ECO:0000313" key="2">
    <source>
        <dbReference type="EMBL" id="AFN39950.1"/>
    </source>
</evidence>
<dbReference type="RefSeq" id="YP_008126708.1">
    <property type="nucleotide sequence ID" value="NC_021539.2"/>
</dbReference>
<accession>R4IDV5</accession>
<dbReference type="KEGG" id="vg:16187240"/>
<reference evidence="2 3" key="1">
    <citation type="journal article" date="2014" name="Appl. Environ. Microbiol.">
        <title>Comparative genomic and morphological analysis of Listeria phages isolated from farm environments.</title>
        <authorList>
            <person name="Denes T."/>
            <person name="Vongkamjan K."/>
            <person name="Ackermann H.W."/>
            <person name="Moreno Switt A.I."/>
            <person name="Wiedmann M."/>
            <person name="den Bakker H.C."/>
        </authorList>
    </citation>
    <scope>NUCLEOTIDE SEQUENCE [LARGE SCALE GENOMIC DNA]</scope>
</reference>
<dbReference type="Proteomes" id="UP000201600">
    <property type="component" value="Segment"/>
</dbReference>
<feature type="region of interest" description="Disordered" evidence="1">
    <location>
        <begin position="1"/>
        <end position="37"/>
    </location>
</feature>
<proteinExistence type="predicted"/>
<dbReference type="EMBL" id="JX120799">
    <property type="protein sequence ID" value="AFN39950.1"/>
    <property type="molecule type" value="Genomic_DNA"/>
</dbReference>
<sequence>MLHPETPPELLEKSEIIEESIGDNSEEYVPEEDISEE</sequence>
<feature type="compositionally biased region" description="Acidic residues" evidence="1">
    <location>
        <begin position="17"/>
        <end position="37"/>
    </location>
</feature>
<name>R4IDV5_9CAUD</name>
<evidence type="ECO:0000313" key="3">
    <source>
        <dbReference type="Proteomes" id="UP000201600"/>
    </source>
</evidence>
<keyword evidence="3" id="KW-1185">Reference proteome</keyword>
<protein>
    <submittedName>
        <fullName evidence="2">Uncharacterized protein</fullName>
    </submittedName>
</protein>